<accession>A0ABS7XV22</accession>
<evidence type="ECO:0000313" key="2">
    <source>
        <dbReference type="Proteomes" id="UP001198901"/>
    </source>
</evidence>
<dbReference type="EMBL" id="JAIUJR010000015">
    <property type="protein sequence ID" value="MCA0133870.1"/>
    <property type="molecule type" value="Genomic_DNA"/>
</dbReference>
<dbReference type="Gene3D" id="3.40.50.300">
    <property type="entry name" value="P-loop containing nucleotide triphosphate hydrolases"/>
    <property type="match status" value="1"/>
</dbReference>
<dbReference type="CDD" id="cd00882">
    <property type="entry name" value="Ras_like_GTPase"/>
    <property type="match status" value="1"/>
</dbReference>
<dbReference type="Proteomes" id="UP001198901">
    <property type="component" value="Unassembled WGS sequence"/>
</dbReference>
<sequence>MPEPVSTIGATISVADKAIDVVKTYAPKYIDWARTKLFGKRIILIGPGEAGKSSFIDYLLFGELTDEGDTSRNIAVKKTGLLNLNYGRNEQYTLRLKYAIDTVGQTGATNHALLAYEQNPHAMIIVFDSTEYGSSDKNKDALIWSKEFTEQFERQWINNSSNKKNKLKGIIVVLNKLDKLTEDDKSYDDMLEELKPVFKTLVNSTKNFEQRIRFKKGVFVKSKFGVEFANAVLSMTCKLFV</sequence>
<reference evidence="2" key="1">
    <citation type="submission" date="2023-07" db="EMBL/GenBank/DDBJ databases">
        <authorList>
            <person name="Yue Y."/>
        </authorList>
    </citation>
    <scope>NUCLEOTIDE SEQUENCE [LARGE SCALE GENOMIC DNA]</scope>
    <source>
        <strain evidence="2">D23</strain>
    </source>
</reference>
<keyword evidence="2" id="KW-1185">Reference proteome</keyword>
<comment type="caution">
    <text evidence="1">The sequence shown here is derived from an EMBL/GenBank/DDBJ whole genome shotgun (WGS) entry which is preliminary data.</text>
</comment>
<name>A0ABS7XV22_9FLAO</name>
<dbReference type="RefSeq" id="WP_224531842.1">
    <property type="nucleotide sequence ID" value="NZ_JAIUJR010000015.1"/>
</dbReference>
<organism evidence="1 2">
    <name type="scientific">Winogradskyella alexanderae</name>
    <dbReference type="NCBI Taxonomy" id="2877123"/>
    <lineage>
        <taxon>Bacteria</taxon>
        <taxon>Pseudomonadati</taxon>
        <taxon>Bacteroidota</taxon>
        <taxon>Flavobacteriia</taxon>
        <taxon>Flavobacteriales</taxon>
        <taxon>Flavobacteriaceae</taxon>
        <taxon>Winogradskyella</taxon>
    </lineage>
</organism>
<gene>
    <name evidence="1" type="ORF">LBU54_14835</name>
</gene>
<dbReference type="SUPFAM" id="SSF52540">
    <property type="entry name" value="P-loop containing nucleoside triphosphate hydrolases"/>
    <property type="match status" value="1"/>
</dbReference>
<proteinExistence type="predicted"/>
<dbReference type="Pfam" id="PF08477">
    <property type="entry name" value="Roc"/>
    <property type="match status" value="1"/>
</dbReference>
<evidence type="ECO:0000313" key="1">
    <source>
        <dbReference type="EMBL" id="MCA0133870.1"/>
    </source>
</evidence>
<dbReference type="InterPro" id="IPR027417">
    <property type="entry name" value="P-loop_NTPase"/>
</dbReference>
<protein>
    <submittedName>
        <fullName evidence="1">GTPase domain-containing protein</fullName>
    </submittedName>
</protein>